<comment type="caution">
    <text evidence="5">The sequence shown here is derived from an EMBL/GenBank/DDBJ whole genome shotgun (WGS) entry which is preliminary data.</text>
</comment>
<dbReference type="Pfam" id="PF14310">
    <property type="entry name" value="Fn3-like"/>
    <property type="match status" value="1"/>
</dbReference>
<dbReference type="SUPFAM" id="SSF56988">
    <property type="entry name" value="Anthrax protective antigen"/>
    <property type="match status" value="1"/>
</dbReference>
<dbReference type="InterPro" id="IPR017853">
    <property type="entry name" value="GH"/>
</dbReference>
<dbReference type="InterPro" id="IPR036962">
    <property type="entry name" value="Glyco_hydro_3_N_sf"/>
</dbReference>
<dbReference type="OrthoDB" id="9805821at2"/>
<dbReference type="AlphaFoldDB" id="A0A2V3PJI7"/>
<proteinExistence type="inferred from homology"/>
<dbReference type="RefSeq" id="WP_110312263.1">
    <property type="nucleotide sequence ID" value="NZ_QICL01000034.1"/>
</dbReference>
<gene>
    <name evidence="5" type="ORF">CLV62_1347</name>
</gene>
<dbReference type="InterPro" id="IPR002772">
    <property type="entry name" value="Glyco_hydro_3_C"/>
</dbReference>
<dbReference type="EMBL" id="QICL01000034">
    <property type="protein sequence ID" value="PXV59952.1"/>
    <property type="molecule type" value="Genomic_DNA"/>
</dbReference>
<dbReference type="Gene3D" id="2.60.40.10">
    <property type="entry name" value="Immunoglobulins"/>
    <property type="match status" value="1"/>
</dbReference>
<dbReference type="SUPFAM" id="SSF52279">
    <property type="entry name" value="Beta-D-glucan exohydrolase, C-terminal domain"/>
    <property type="match status" value="1"/>
</dbReference>
<dbReference type="SMART" id="SM00758">
    <property type="entry name" value="PA14"/>
    <property type="match status" value="1"/>
</dbReference>
<dbReference type="PROSITE" id="PS51257">
    <property type="entry name" value="PROKAR_LIPOPROTEIN"/>
    <property type="match status" value="1"/>
</dbReference>
<keyword evidence="6" id="KW-1185">Reference proteome</keyword>
<dbReference type="Gene3D" id="3.40.50.1700">
    <property type="entry name" value="Glycoside hydrolase family 3 C-terminal domain"/>
    <property type="match status" value="2"/>
</dbReference>
<dbReference type="InterPro" id="IPR013783">
    <property type="entry name" value="Ig-like_fold"/>
</dbReference>
<keyword evidence="3" id="KW-0378">Hydrolase</keyword>
<dbReference type="Pfam" id="PF00933">
    <property type="entry name" value="Glyco_hydro_3"/>
    <property type="match status" value="1"/>
</dbReference>
<evidence type="ECO:0000259" key="4">
    <source>
        <dbReference type="PROSITE" id="PS51820"/>
    </source>
</evidence>
<evidence type="ECO:0000313" key="6">
    <source>
        <dbReference type="Proteomes" id="UP000247973"/>
    </source>
</evidence>
<dbReference type="Pfam" id="PF07691">
    <property type="entry name" value="PA14"/>
    <property type="match status" value="1"/>
</dbReference>
<protein>
    <submittedName>
        <fullName evidence="5">Beta-glucosidase</fullName>
    </submittedName>
</protein>
<dbReference type="InterPro" id="IPR011658">
    <property type="entry name" value="PA14_dom"/>
</dbReference>
<dbReference type="GO" id="GO:0046556">
    <property type="term" value="F:alpha-L-arabinofuranosidase activity"/>
    <property type="evidence" value="ECO:0007669"/>
    <property type="project" value="TreeGrafter"/>
</dbReference>
<dbReference type="GO" id="GO:0009044">
    <property type="term" value="F:xylan 1,4-beta-xylosidase activity"/>
    <property type="evidence" value="ECO:0007669"/>
    <property type="project" value="InterPro"/>
</dbReference>
<evidence type="ECO:0000256" key="3">
    <source>
        <dbReference type="ARBA" id="ARBA00022801"/>
    </source>
</evidence>
<dbReference type="InterPro" id="IPR037524">
    <property type="entry name" value="PA14/GLEYA"/>
</dbReference>
<dbReference type="PANTHER" id="PTHR42721">
    <property type="entry name" value="SUGAR HYDROLASE-RELATED"/>
    <property type="match status" value="1"/>
</dbReference>
<dbReference type="Pfam" id="PF01915">
    <property type="entry name" value="Glyco_hydro_3_C"/>
    <property type="match status" value="1"/>
</dbReference>
<evidence type="ECO:0000256" key="2">
    <source>
        <dbReference type="ARBA" id="ARBA00022729"/>
    </source>
</evidence>
<evidence type="ECO:0000313" key="5">
    <source>
        <dbReference type="EMBL" id="PXV59952.1"/>
    </source>
</evidence>
<dbReference type="InterPro" id="IPR044993">
    <property type="entry name" value="BXL"/>
</dbReference>
<dbReference type="GO" id="GO:0045493">
    <property type="term" value="P:xylan catabolic process"/>
    <property type="evidence" value="ECO:0007669"/>
    <property type="project" value="InterPro"/>
</dbReference>
<dbReference type="SMART" id="SM01217">
    <property type="entry name" value="Fn3_like"/>
    <property type="match status" value="1"/>
</dbReference>
<feature type="domain" description="PA14" evidence="4">
    <location>
        <begin position="462"/>
        <end position="605"/>
    </location>
</feature>
<dbReference type="Proteomes" id="UP000247973">
    <property type="component" value="Unassembled WGS sequence"/>
</dbReference>
<dbReference type="SUPFAM" id="SSF51445">
    <property type="entry name" value="(Trans)glycosidases"/>
    <property type="match status" value="1"/>
</dbReference>
<dbReference type="InterPro" id="IPR036881">
    <property type="entry name" value="Glyco_hydro_3_C_sf"/>
</dbReference>
<dbReference type="PRINTS" id="PR00133">
    <property type="entry name" value="GLHYDRLASE3"/>
</dbReference>
<name>A0A2V3PJI7_9BACT</name>
<keyword evidence="2" id="KW-0732">Signal</keyword>
<dbReference type="InterPro" id="IPR026891">
    <property type="entry name" value="Fn3-like"/>
</dbReference>
<evidence type="ECO:0000256" key="1">
    <source>
        <dbReference type="ARBA" id="ARBA00005336"/>
    </source>
</evidence>
<dbReference type="Gene3D" id="3.20.20.300">
    <property type="entry name" value="Glycoside hydrolase, family 3, N-terminal domain"/>
    <property type="match status" value="1"/>
</dbReference>
<organism evidence="5 6">
    <name type="scientific">Dysgonomonas alginatilytica</name>
    <dbReference type="NCBI Taxonomy" id="1605892"/>
    <lineage>
        <taxon>Bacteria</taxon>
        <taxon>Pseudomonadati</taxon>
        <taxon>Bacteroidota</taxon>
        <taxon>Bacteroidia</taxon>
        <taxon>Bacteroidales</taxon>
        <taxon>Dysgonomonadaceae</taxon>
        <taxon>Dysgonomonas</taxon>
    </lineage>
</organism>
<dbReference type="InterPro" id="IPR001764">
    <property type="entry name" value="Glyco_hydro_3_N"/>
</dbReference>
<dbReference type="GO" id="GO:0031222">
    <property type="term" value="P:arabinan catabolic process"/>
    <property type="evidence" value="ECO:0007669"/>
    <property type="project" value="TreeGrafter"/>
</dbReference>
<sequence length="881" mass="99427">MNVYKIIPALVAIFFFLACAKKEEYLFRDTSLPIEQRVEDLVSRLTLEEKVLQMASTTPAIERLGIPPYDWQNECLHGVGKLAEYKVTVYPQPIGMAATWDENSILKMADYTAEEGRAVYNDTSAKKKFGSYYGLTYWSPNINIFRDPRWGRGHETFGEDPYLTGTLGKAFVRGLQGDDPDYLKASACAKHYAVHSGPESLRHEFNTEVSTYDLWDTYLTSFKDLVVDAKVTGIMCAYNAYAGRPCCGNDLLMIDILRNKWKFTGYVTSDCGAIDDFYTYHKTHPDTISAAVDAVMHGTDLDCIRDIAFKTLVEAVKQGRIEERKIDEAVKRLFTIRFRLGFFDPQDKVKYSNITIDALDRQEHKDHALKMAQQSIVLLKNENQTLPLRKNLRKIAVVGPNATTEIGLLGNYHGYPSKIVNLLEGIRRKVSPQTEVYYQKMVDYIDIDSFVSEDRRDEFTYNGNTGYYAEYYNNLDFSGTALSELQKDIDLSYMGETEIAKGIKSTSFSVRYTTLFRPKETKVQTLNIDTDKRIKLIINNEVKIDALEGKTKPNGLYTSTFEKGKEYKIVIEAVMKGRHGKLFFNLGRIENPSLNSLAMGVKDADVIIFAGGISPELEGEQNGVDCEGFQDGDRTTIKLPKIQTMLLKELKKTGKPVVFVMMTGSAIAIDWEDKNLPAILNAWYGGQSAGTAIADVLFGDYNPSGRLPVTFYKDDKDLPPFTDYSMKDRTYRYFKGESLYSFGHGLSYTTFAYDNLQVPEKVTTTGTISVKVNVTNTGQRDGEEVIQLYISHLLEDNHNLVRSLKGFKRIALKKGESQSVEFVLTPKDISRWNDSGEQTVSPGNIQLSIGGCQPEKKFEGTNKFLIKTIKIEGNKNKLVSN</sequence>
<accession>A0A2V3PJI7</accession>
<comment type="similarity">
    <text evidence="1">Belongs to the glycosyl hydrolase 3 family.</text>
</comment>
<reference evidence="5 6" key="1">
    <citation type="submission" date="2018-03" db="EMBL/GenBank/DDBJ databases">
        <title>Genomic Encyclopedia of Archaeal and Bacterial Type Strains, Phase II (KMG-II): from individual species to whole genera.</title>
        <authorList>
            <person name="Goeker M."/>
        </authorList>
    </citation>
    <scope>NUCLEOTIDE SEQUENCE [LARGE SCALE GENOMIC DNA]</scope>
    <source>
        <strain evidence="5 6">DSM 100214</strain>
    </source>
</reference>
<dbReference type="PROSITE" id="PS51820">
    <property type="entry name" value="PA14"/>
    <property type="match status" value="1"/>
</dbReference>
<dbReference type="PANTHER" id="PTHR42721:SF3">
    <property type="entry name" value="BETA-D-XYLOSIDASE 5-RELATED"/>
    <property type="match status" value="1"/>
</dbReference>